<gene>
    <name evidence="1" type="ORF">AC578_1279</name>
</gene>
<dbReference type="AlphaFoldDB" id="A0A139HUI0"/>
<name>A0A139HUI0_9PEZI</name>
<evidence type="ECO:0000313" key="2">
    <source>
        <dbReference type="Proteomes" id="UP000070133"/>
    </source>
</evidence>
<proteinExistence type="predicted"/>
<keyword evidence="2" id="KW-1185">Reference proteome</keyword>
<accession>A0A139HUI0</accession>
<dbReference type="EMBL" id="LFZN01000008">
    <property type="protein sequence ID" value="KXT06134.1"/>
    <property type="molecule type" value="Genomic_DNA"/>
</dbReference>
<evidence type="ECO:0000313" key="1">
    <source>
        <dbReference type="EMBL" id="KXT06134.1"/>
    </source>
</evidence>
<comment type="caution">
    <text evidence="1">The sequence shown here is derived from an EMBL/GenBank/DDBJ whole genome shotgun (WGS) entry which is preliminary data.</text>
</comment>
<protein>
    <submittedName>
        <fullName evidence="1">Uncharacterized protein</fullName>
    </submittedName>
</protein>
<organism evidence="1 2">
    <name type="scientific">Pseudocercospora eumusae</name>
    <dbReference type="NCBI Taxonomy" id="321146"/>
    <lineage>
        <taxon>Eukaryota</taxon>
        <taxon>Fungi</taxon>
        <taxon>Dikarya</taxon>
        <taxon>Ascomycota</taxon>
        <taxon>Pezizomycotina</taxon>
        <taxon>Dothideomycetes</taxon>
        <taxon>Dothideomycetidae</taxon>
        <taxon>Mycosphaerellales</taxon>
        <taxon>Mycosphaerellaceae</taxon>
        <taxon>Pseudocercospora</taxon>
    </lineage>
</organism>
<reference evidence="1 2" key="1">
    <citation type="submission" date="2015-07" db="EMBL/GenBank/DDBJ databases">
        <title>Comparative genomics of the Sigatoka disease complex on banana suggests a link between parallel evolutionary changes in Pseudocercospora fijiensis and Pseudocercospora eumusae and increased virulence on the banana host.</title>
        <authorList>
            <person name="Chang T.-C."/>
            <person name="Salvucci A."/>
            <person name="Crous P.W."/>
            <person name="Stergiopoulos I."/>
        </authorList>
    </citation>
    <scope>NUCLEOTIDE SEQUENCE [LARGE SCALE GENOMIC DNA]</scope>
    <source>
        <strain evidence="1 2">CBS 114824</strain>
    </source>
</reference>
<sequence>MSQSDSERDRGRAQSGLENRYNLLKMVVNTVLFCNECERNLIMRGKGGWLDVGRKPTGSTNMTLVNITICYKCRDPVAIENNDQCLKMDELADAFDNTISGVRSAIDPVPIVYSTT</sequence>
<dbReference type="Proteomes" id="UP000070133">
    <property type="component" value="Unassembled WGS sequence"/>
</dbReference>